<evidence type="ECO:0000313" key="11">
    <source>
        <dbReference type="EMBL" id="PWH06263.1"/>
    </source>
</evidence>
<accession>A0A2U2RK71</accession>
<sequence>MTGNTGSPGPTGPTGPAAALGQCTTADQPPPLALAAIDLGASSGRAMLGLVRSDRGHDARARLDLHAAHRFENRLERRDGHLSWDVDALWAEVRTGLSAARRLAVELGAQDLASIGVDSWAVDYGFVGPDRAEADGSPLPGSGERIGEVIAYRDERTEGVDAHLARRVSAERQFALTGIAQQPFNTLYQLASDDRLETLSEGSSLLLVPDLLAYLLTGERRTEVTNASTTGMFAAAAGDWVPELVDASGAIPSLLAPLVRPGERIGTLVPALAAQLGVPEVPVTAVGSHDTASAVLAIPAEHESAGADAGDAAPPLAFISSGTWSLIGLEIPRPVIGEEVRAAGFTNEGGVGDSVRFLKNVAGMWLVSESIRQWQEDADGTCPDLAELLAAAAEESPDRFRIDPTDPEFLPPGRMADRVVEAAHALDGSDARPQTPAEIVRMILESLAETYRDELRTACRLAGRPLPHRLHVVGGGSRNHLLNQLTAHALGIEVVAGPMEATAMGNLALQASSLGAIGPGPDAVRALVRESVELEVFRP</sequence>
<gene>
    <name evidence="11" type="ORF">DEO23_04565</name>
</gene>
<dbReference type="InterPro" id="IPR018485">
    <property type="entry name" value="FGGY_C"/>
</dbReference>
<feature type="domain" description="Carbohydrate kinase FGGY C-terminal" evidence="10">
    <location>
        <begin position="318"/>
        <end position="513"/>
    </location>
</feature>
<feature type="region of interest" description="Disordered" evidence="8">
    <location>
        <begin position="1"/>
        <end position="22"/>
    </location>
</feature>
<keyword evidence="4 11" id="KW-0418">Kinase</keyword>
<keyword evidence="7" id="KW-0684">Rhamnose metabolism</keyword>
<comment type="caution">
    <text evidence="11">The sequence shown here is derived from an EMBL/GenBank/DDBJ whole genome shotgun (WGS) entry which is preliminary data.</text>
</comment>
<keyword evidence="12" id="KW-1185">Reference proteome</keyword>
<dbReference type="SUPFAM" id="SSF53067">
    <property type="entry name" value="Actin-like ATPase domain"/>
    <property type="match status" value="2"/>
</dbReference>
<dbReference type="GO" id="GO:0019301">
    <property type="term" value="P:rhamnose catabolic process"/>
    <property type="evidence" value="ECO:0007669"/>
    <property type="project" value="InterPro"/>
</dbReference>
<dbReference type="Pfam" id="PF00370">
    <property type="entry name" value="FGGY_N"/>
    <property type="match status" value="1"/>
</dbReference>
<evidence type="ECO:0000313" key="12">
    <source>
        <dbReference type="Proteomes" id="UP000245590"/>
    </source>
</evidence>
<dbReference type="Gene3D" id="3.30.420.40">
    <property type="match status" value="2"/>
</dbReference>
<evidence type="ECO:0000256" key="3">
    <source>
        <dbReference type="ARBA" id="ARBA00022741"/>
    </source>
</evidence>
<dbReference type="OrthoDB" id="9761504at2"/>
<dbReference type="Pfam" id="PF02782">
    <property type="entry name" value="FGGY_C"/>
    <property type="match status" value="1"/>
</dbReference>
<dbReference type="GO" id="GO:0004370">
    <property type="term" value="F:glycerol kinase activity"/>
    <property type="evidence" value="ECO:0007669"/>
    <property type="project" value="TreeGrafter"/>
</dbReference>
<dbReference type="GO" id="GO:0008993">
    <property type="term" value="F:rhamnulokinase activity"/>
    <property type="evidence" value="ECO:0007669"/>
    <property type="project" value="InterPro"/>
</dbReference>
<comment type="similarity">
    <text evidence="1">Belongs to the FGGY kinase family.</text>
</comment>
<dbReference type="EMBL" id="QFKX01000002">
    <property type="protein sequence ID" value="PWH06263.1"/>
    <property type="molecule type" value="Genomic_DNA"/>
</dbReference>
<evidence type="ECO:0000256" key="8">
    <source>
        <dbReference type="SAM" id="MobiDB-lite"/>
    </source>
</evidence>
<evidence type="ECO:0000256" key="1">
    <source>
        <dbReference type="ARBA" id="ARBA00009156"/>
    </source>
</evidence>
<evidence type="ECO:0000256" key="2">
    <source>
        <dbReference type="ARBA" id="ARBA00022679"/>
    </source>
</evidence>
<dbReference type="InterPro" id="IPR018484">
    <property type="entry name" value="FGGY_N"/>
</dbReference>
<dbReference type="PANTHER" id="PTHR10196">
    <property type="entry name" value="SUGAR KINASE"/>
    <property type="match status" value="1"/>
</dbReference>
<keyword evidence="6" id="KW-1015">Disulfide bond</keyword>
<reference evidence="11 12" key="1">
    <citation type="submission" date="2018-05" db="EMBL/GenBank/DDBJ databases">
        <title>Brachybacterium sp. M1HQ-2T, whole genome shotgun sequence.</title>
        <authorList>
            <person name="Tuo L."/>
        </authorList>
    </citation>
    <scope>NUCLEOTIDE SEQUENCE [LARGE SCALE GENOMIC DNA]</scope>
    <source>
        <strain evidence="11 12">M1HQ-2</strain>
    </source>
</reference>
<evidence type="ECO:0000259" key="9">
    <source>
        <dbReference type="Pfam" id="PF00370"/>
    </source>
</evidence>
<organism evidence="11 12">
    <name type="scientific">Brachybacterium endophyticum</name>
    <dbReference type="NCBI Taxonomy" id="2182385"/>
    <lineage>
        <taxon>Bacteria</taxon>
        <taxon>Bacillati</taxon>
        <taxon>Actinomycetota</taxon>
        <taxon>Actinomycetes</taxon>
        <taxon>Micrococcales</taxon>
        <taxon>Dermabacteraceae</taxon>
        <taxon>Brachybacterium</taxon>
    </lineage>
</organism>
<evidence type="ECO:0000256" key="5">
    <source>
        <dbReference type="ARBA" id="ARBA00022840"/>
    </source>
</evidence>
<keyword evidence="2" id="KW-0808">Transferase</keyword>
<dbReference type="Proteomes" id="UP000245590">
    <property type="component" value="Unassembled WGS sequence"/>
</dbReference>
<dbReference type="InterPro" id="IPR043129">
    <property type="entry name" value="ATPase_NBD"/>
</dbReference>
<evidence type="ECO:0000256" key="4">
    <source>
        <dbReference type="ARBA" id="ARBA00022777"/>
    </source>
</evidence>
<dbReference type="PANTHER" id="PTHR10196:SF93">
    <property type="entry name" value="L-RHAMNULOKINASE"/>
    <property type="match status" value="1"/>
</dbReference>
<name>A0A2U2RK71_9MICO</name>
<dbReference type="GO" id="GO:0005829">
    <property type="term" value="C:cytosol"/>
    <property type="evidence" value="ECO:0007669"/>
    <property type="project" value="TreeGrafter"/>
</dbReference>
<evidence type="ECO:0000256" key="7">
    <source>
        <dbReference type="ARBA" id="ARBA00023308"/>
    </source>
</evidence>
<keyword evidence="5" id="KW-0067">ATP-binding</keyword>
<dbReference type="GO" id="GO:0006071">
    <property type="term" value="P:glycerol metabolic process"/>
    <property type="evidence" value="ECO:0007669"/>
    <property type="project" value="TreeGrafter"/>
</dbReference>
<evidence type="ECO:0000259" key="10">
    <source>
        <dbReference type="Pfam" id="PF02782"/>
    </source>
</evidence>
<evidence type="ECO:0000256" key="6">
    <source>
        <dbReference type="ARBA" id="ARBA00023157"/>
    </source>
</evidence>
<proteinExistence type="inferred from homology"/>
<dbReference type="RefSeq" id="WP_109274856.1">
    <property type="nucleotide sequence ID" value="NZ_QFKX01000002.1"/>
</dbReference>
<protein>
    <submittedName>
        <fullName evidence="11">Rhamnulokinase</fullName>
    </submittedName>
</protein>
<feature type="domain" description="Carbohydrate kinase FGGY N-terminal" evidence="9">
    <location>
        <begin position="36"/>
        <end position="296"/>
    </location>
</feature>
<dbReference type="GO" id="GO:0005524">
    <property type="term" value="F:ATP binding"/>
    <property type="evidence" value="ECO:0007669"/>
    <property type="project" value="UniProtKB-KW"/>
</dbReference>
<dbReference type="InterPro" id="IPR013449">
    <property type="entry name" value="Rhamnulokinase"/>
</dbReference>
<dbReference type="CDD" id="cd07771">
    <property type="entry name" value="ASKHA_NBD_FGGY_RhaB-like"/>
    <property type="match status" value="1"/>
</dbReference>
<keyword evidence="3" id="KW-0547">Nucleotide-binding</keyword>
<dbReference type="AlphaFoldDB" id="A0A2U2RK71"/>